<protein>
    <recommendedName>
        <fullName evidence="4">DUF4251 domain-containing protein</fullName>
    </recommendedName>
</protein>
<keyword evidence="3" id="KW-1185">Reference proteome</keyword>
<dbReference type="RefSeq" id="WP_092728244.1">
    <property type="nucleotide sequence ID" value="NZ_FMXE01000003.1"/>
</dbReference>
<proteinExistence type="predicted"/>
<evidence type="ECO:0008006" key="4">
    <source>
        <dbReference type="Google" id="ProtNLM"/>
    </source>
</evidence>
<accession>A0A1G5VA83</accession>
<name>A0A1G5VA83_9BACT</name>
<dbReference type="EMBL" id="FMXE01000003">
    <property type="protein sequence ID" value="SDA42296.1"/>
    <property type="molecule type" value="Genomic_DNA"/>
</dbReference>
<feature type="signal peptide" evidence="1">
    <location>
        <begin position="1"/>
        <end position="23"/>
    </location>
</feature>
<organism evidence="2 3">
    <name type="scientific">Algoriphagus alkaliphilus</name>
    <dbReference type="NCBI Taxonomy" id="279824"/>
    <lineage>
        <taxon>Bacteria</taxon>
        <taxon>Pseudomonadati</taxon>
        <taxon>Bacteroidota</taxon>
        <taxon>Cytophagia</taxon>
        <taxon>Cytophagales</taxon>
        <taxon>Cyclobacteriaceae</taxon>
        <taxon>Algoriphagus</taxon>
    </lineage>
</organism>
<evidence type="ECO:0000256" key="1">
    <source>
        <dbReference type="SAM" id="SignalP"/>
    </source>
</evidence>
<evidence type="ECO:0000313" key="3">
    <source>
        <dbReference type="Proteomes" id="UP000198756"/>
    </source>
</evidence>
<keyword evidence="1" id="KW-0732">Signal</keyword>
<evidence type="ECO:0000313" key="2">
    <source>
        <dbReference type="EMBL" id="SDA42296.1"/>
    </source>
</evidence>
<dbReference type="OrthoDB" id="837671at2"/>
<reference evidence="3" key="1">
    <citation type="submission" date="2016-10" db="EMBL/GenBank/DDBJ databases">
        <authorList>
            <person name="Varghese N."/>
            <person name="Submissions S."/>
        </authorList>
    </citation>
    <scope>NUCLEOTIDE SEQUENCE [LARGE SCALE GENOMIC DNA]</scope>
    <source>
        <strain evidence="3">DSM 22703</strain>
    </source>
</reference>
<feature type="chain" id="PRO_5011752260" description="DUF4251 domain-containing protein" evidence="1">
    <location>
        <begin position="24"/>
        <end position="191"/>
    </location>
</feature>
<dbReference type="AlphaFoldDB" id="A0A1G5VA83"/>
<dbReference type="Proteomes" id="UP000198756">
    <property type="component" value="Unassembled WGS sequence"/>
</dbReference>
<gene>
    <name evidence="2" type="ORF">SAMN03080617_00358</name>
</gene>
<sequence length="191" mass="21432">MKISKNLFLYSFVIMLTPIISNAQEISTNHNYIDKSLALVQTKIKASRAEYRAAINSQSEPSPIVVDLAERLDSLLNITSNYVKEDYSFDCYFENGYSGKINSKGTMIELTSYDYPDGLKLKVLEIEKSSSIDADGQITGTYLFKGNNETFLIIKYKVVDGEDQIIGEQLSARIKLAGSKYSDYGLCKQNN</sequence>